<evidence type="ECO:0000313" key="1">
    <source>
        <dbReference type="EMBL" id="GAA0345066.1"/>
    </source>
</evidence>
<dbReference type="EMBL" id="BAAABW010000013">
    <property type="protein sequence ID" value="GAA0345066.1"/>
    <property type="molecule type" value="Genomic_DNA"/>
</dbReference>
<organism evidence="1 2">
    <name type="scientific">Streptomyces blastmyceticus</name>
    <dbReference type="NCBI Taxonomy" id="68180"/>
    <lineage>
        <taxon>Bacteria</taxon>
        <taxon>Bacillati</taxon>
        <taxon>Actinomycetota</taxon>
        <taxon>Actinomycetes</taxon>
        <taxon>Kitasatosporales</taxon>
        <taxon>Streptomycetaceae</taxon>
        <taxon>Streptomyces</taxon>
    </lineage>
</organism>
<reference evidence="1 2" key="1">
    <citation type="journal article" date="2019" name="Int. J. Syst. Evol. Microbiol.">
        <title>The Global Catalogue of Microorganisms (GCM) 10K type strain sequencing project: providing services to taxonomists for standard genome sequencing and annotation.</title>
        <authorList>
            <consortium name="The Broad Institute Genomics Platform"/>
            <consortium name="The Broad Institute Genome Sequencing Center for Infectious Disease"/>
            <person name="Wu L."/>
            <person name="Ma J."/>
        </authorList>
    </citation>
    <scope>NUCLEOTIDE SEQUENCE [LARGE SCALE GENOMIC DNA]</scope>
    <source>
        <strain evidence="1 2">JCM 4565</strain>
    </source>
</reference>
<name>A0ABN0WRT1_9ACTN</name>
<proteinExistence type="predicted"/>
<sequence>MRLSVLTDETTSPERQREADDLAAAALGIDFDGREAVDLDVSASKVGPFDPKEATRAAAMAALETYRRGM</sequence>
<gene>
    <name evidence="1" type="ORF">GCM10010319_21650</name>
</gene>
<protein>
    <submittedName>
        <fullName evidence="1">Uncharacterized protein</fullName>
    </submittedName>
</protein>
<evidence type="ECO:0000313" key="2">
    <source>
        <dbReference type="Proteomes" id="UP001500063"/>
    </source>
</evidence>
<keyword evidence="2" id="KW-1185">Reference proteome</keyword>
<accession>A0ABN0WRT1</accession>
<dbReference type="Proteomes" id="UP001500063">
    <property type="component" value="Unassembled WGS sequence"/>
</dbReference>
<comment type="caution">
    <text evidence="1">The sequence shown here is derived from an EMBL/GenBank/DDBJ whole genome shotgun (WGS) entry which is preliminary data.</text>
</comment>